<proteinExistence type="predicted"/>
<dbReference type="AlphaFoldDB" id="A0A5B8S4Z1"/>
<organism evidence="2 3">
    <name type="scientific">Novosphingobium ginsenosidimutans</name>
    <dbReference type="NCBI Taxonomy" id="1176536"/>
    <lineage>
        <taxon>Bacteria</taxon>
        <taxon>Pseudomonadati</taxon>
        <taxon>Pseudomonadota</taxon>
        <taxon>Alphaproteobacteria</taxon>
        <taxon>Sphingomonadales</taxon>
        <taxon>Sphingomonadaceae</taxon>
        <taxon>Novosphingobium</taxon>
    </lineage>
</organism>
<gene>
    <name evidence="2" type="ORF">FRF71_06495</name>
</gene>
<dbReference type="RefSeq" id="WP_147089795.1">
    <property type="nucleotide sequence ID" value="NZ_BAABJD010000001.1"/>
</dbReference>
<keyword evidence="3" id="KW-1185">Reference proteome</keyword>
<dbReference type="KEGG" id="ngf:FRF71_06495"/>
<dbReference type="Proteomes" id="UP000321172">
    <property type="component" value="Chromosome"/>
</dbReference>
<dbReference type="InterPro" id="IPR055259">
    <property type="entry name" value="YkvP/CgeB_Glyco_trans-like"/>
</dbReference>
<protein>
    <submittedName>
        <fullName evidence="2">Glycosyltransferase family 4 protein</fullName>
    </submittedName>
</protein>
<dbReference type="EMBL" id="CP042345">
    <property type="protein sequence ID" value="QEA15817.1"/>
    <property type="molecule type" value="Genomic_DNA"/>
</dbReference>
<dbReference type="Pfam" id="PF13524">
    <property type="entry name" value="Glyco_trans_1_2"/>
    <property type="match status" value="1"/>
</dbReference>
<dbReference type="Gene3D" id="3.40.50.2000">
    <property type="entry name" value="Glycogen Phosphorylase B"/>
    <property type="match status" value="1"/>
</dbReference>
<accession>A0A5B8S4Z1</accession>
<dbReference type="SUPFAM" id="SSF53756">
    <property type="entry name" value="UDP-Glycosyltransferase/glycogen phosphorylase"/>
    <property type="match status" value="1"/>
</dbReference>
<reference evidence="2 3" key="1">
    <citation type="journal article" date="2013" name="J. Microbiol. Biotechnol.">
        <title>Novosphingobium ginsenosidimutans sp. nov., with the ability to convert ginsenoside.</title>
        <authorList>
            <person name="Kim J.K."/>
            <person name="He D."/>
            <person name="Liu Q.M."/>
            <person name="Park H.Y."/>
            <person name="Jung M.S."/>
            <person name="Yoon M.H."/>
            <person name="Kim S.C."/>
            <person name="Im W.T."/>
        </authorList>
    </citation>
    <scope>NUCLEOTIDE SEQUENCE [LARGE SCALE GENOMIC DNA]</scope>
    <source>
        <strain evidence="2 3">FW-6</strain>
    </source>
</reference>
<feature type="domain" description="Spore protein YkvP/CgeB glycosyl transferase-like" evidence="1">
    <location>
        <begin position="567"/>
        <end position="709"/>
    </location>
</feature>
<keyword evidence="2" id="KW-0808">Transferase</keyword>
<dbReference type="OrthoDB" id="7593532at2"/>
<evidence type="ECO:0000313" key="3">
    <source>
        <dbReference type="Proteomes" id="UP000321172"/>
    </source>
</evidence>
<evidence type="ECO:0000313" key="2">
    <source>
        <dbReference type="EMBL" id="QEA15817.1"/>
    </source>
</evidence>
<evidence type="ECO:0000259" key="1">
    <source>
        <dbReference type="Pfam" id="PF13524"/>
    </source>
</evidence>
<sequence length="730" mass="80024">MSQPQALLVFLFDLIQDINVLRPIVRVLAQETPYKILLLRSNKLPRRDRTGVWQAELAELASLSMAELGAFDSPRAVYERLQGGRGLVFSASETDLPAHETNHEAFKAVPNTYVRVTVQHGHECVGFRQNVEQTIAHGESVRFAADVLCGWGPLESMTHLVSSERTKFVELGPPMVLDRLYNRRRAGEGQKVGLVCENLHSVRMRTTGDFQTAYIDTIRKFAASQAEAGRRVALRPHPGGQFVLKNNVELPGNLDLANAAMYKTDLARFAYGISAPSSVLIDMVMADIPTAVWQDADGQIDTSGYAGLAKVSSVEDWIAFAEDAVADPAPFRARQQEFLERSHLSVAPEVVRDRLLSLVQGLLSERVKARPRRVLLIANGVIPTLKISFIKPLEPMVDAGLVELTVLTEADIKTALGKANPVTTETSIARALVDPSMPDLAVFCRYSGPLAAGLMAELKASNVPVMLHIDDDLLHVPPEIGPKHVEHNRPERTGAVRTLLQGADLVYASTEKLQQRLAALGFSERVSAGAVYCSGEVAVPAERSDVTVIGFMGNDKAPELEDLVPALVEILDANPQVRFELFGSMAMPSELQSFGNRVHAIPRVSDYDAFVETFRQLRWQIGLAPLRPTPFNVVKADTKWVDYTSIGTAVIASAGTAYDRCCADGCGLLVEDTAGWRVALQSLIDDPDRRVTIVKAAQRKLAQDYSPWALTRQVLEKFDLATRMAAPSRA</sequence>
<dbReference type="GO" id="GO:0016740">
    <property type="term" value="F:transferase activity"/>
    <property type="evidence" value="ECO:0007669"/>
    <property type="project" value="UniProtKB-KW"/>
</dbReference>
<name>A0A5B8S4Z1_9SPHN</name>